<dbReference type="PANTHER" id="PTHR30213:SF1">
    <property type="entry name" value="INNER MEMBRANE PROTEIN YHJD"/>
    <property type="match status" value="1"/>
</dbReference>
<evidence type="ECO:0000256" key="6">
    <source>
        <dbReference type="SAM" id="Phobius"/>
    </source>
</evidence>
<evidence type="ECO:0000256" key="2">
    <source>
        <dbReference type="ARBA" id="ARBA00022475"/>
    </source>
</evidence>
<reference evidence="7 8" key="1">
    <citation type="submission" date="2024-12" db="EMBL/GenBank/DDBJ databases">
        <authorList>
            <person name="Hu S."/>
        </authorList>
    </citation>
    <scope>NUCLEOTIDE SEQUENCE [LARGE SCALE GENOMIC DNA]</scope>
    <source>
        <strain evidence="7 8">THG-T11</strain>
    </source>
</reference>
<dbReference type="Pfam" id="PF03631">
    <property type="entry name" value="Virul_fac_BrkB"/>
    <property type="match status" value="1"/>
</dbReference>
<feature type="transmembrane region" description="Helical" evidence="6">
    <location>
        <begin position="148"/>
        <end position="173"/>
    </location>
</feature>
<keyword evidence="5 6" id="KW-0472">Membrane</keyword>
<evidence type="ECO:0000256" key="1">
    <source>
        <dbReference type="ARBA" id="ARBA00004651"/>
    </source>
</evidence>
<feature type="transmembrane region" description="Helical" evidence="6">
    <location>
        <begin position="262"/>
        <end position="283"/>
    </location>
</feature>
<evidence type="ECO:0000313" key="8">
    <source>
        <dbReference type="Proteomes" id="UP001517247"/>
    </source>
</evidence>
<comment type="subcellular location">
    <subcellularLocation>
        <location evidence="1">Cell membrane</location>
        <topology evidence="1">Multi-pass membrane protein</topology>
    </subcellularLocation>
</comment>
<proteinExistence type="predicted"/>
<dbReference type="PIRSF" id="PIRSF035875">
    <property type="entry name" value="RNase_BN"/>
    <property type="match status" value="1"/>
</dbReference>
<gene>
    <name evidence="7" type="ORF">E6A44_018360</name>
</gene>
<keyword evidence="2" id="KW-1003">Cell membrane</keyword>
<feature type="transmembrane region" description="Helical" evidence="6">
    <location>
        <begin position="38"/>
        <end position="61"/>
    </location>
</feature>
<dbReference type="Proteomes" id="UP001517247">
    <property type="component" value="Unassembled WGS sequence"/>
</dbReference>
<name>A0ABW9JAH5_9SPHI</name>
<dbReference type="RefSeq" id="WP_138724626.1">
    <property type="nucleotide sequence ID" value="NZ_SSHJ02000009.1"/>
</dbReference>
<dbReference type="InterPro" id="IPR017039">
    <property type="entry name" value="Virul_fac_BrkB"/>
</dbReference>
<evidence type="ECO:0000313" key="7">
    <source>
        <dbReference type="EMBL" id="MFN0257553.1"/>
    </source>
</evidence>
<comment type="caution">
    <text evidence="7">The sequence shown here is derived from an EMBL/GenBank/DDBJ whole genome shotgun (WGS) entry which is preliminary data.</text>
</comment>
<dbReference type="EMBL" id="SSHJ02000009">
    <property type="protein sequence ID" value="MFN0257553.1"/>
    <property type="molecule type" value="Genomic_DNA"/>
</dbReference>
<dbReference type="PANTHER" id="PTHR30213">
    <property type="entry name" value="INNER MEMBRANE PROTEIN YHJD"/>
    <property type="match status" value="1"/>
</dbReference>
<feature type="transmembrane region" description="Helical" evidence="6">
    <location>
        <begin position="102"/>
        <end position="122"/>
    </location>
</feature>
<accession>A0ABW9JAH5</accession>
<keyword evidence="4 6" id="KW-1133">Transmembrane helix</keyword>
<feature type="transmembrane region" description="Helical" evidence="6">
    <location>
        <begin position="227"/>
        <end position="250"/>
    </location>
</feature>
<protein>
    <submittedName>
        <fullName evidence="7">YihY/virulence factor BrkB family protein</fullName>
    </submittedName>
</protein>
<organism evidence="7 8">
    <name type="scientific">Pedobacter ureilyticus</name>
    <dbReference type="NCBI Taxonomy" id="1393051"/>
    <lineage>
        <taxon>Bacteria</taxon>
        <taxon>Pseudomonadati</taxon>
        <taxon>Bacteroidota</taxon>
        <taxon>Sphingobacteriia</taxon>
        <taxon>Sphingobacteriales</taxon>
        <taxon>Sphingobacteriaceae</taxon>
        <taxon>Pedobacter</taxon>
    </lineage>
</organism>
<feature type="transmembrane region" description="Helical" evidence="6">
    <location>
        <begin position="193"/>
        <end position="215"/>
    </location>
</feature>
<evidence type="ECO:0000256" key="3">
    <source>
        <dbReference type="ARBA" id="ARBA00022692"/>
    </source>
</evidence>
<sequence length="332" mass="36274">MKNIISKTKSFFIHTYHLFVAAGKGFMEDRVMKLSAALAYYTIFSLTPLIIIIISSASLFLGDNMDPNTKLFGEISEMIGTNAANQLRSFVNNANLSGKSTVGLIIGIATLAIGSTAIFIEIQDSINLIWKVKAVPKKGWKKLITNRLLSFSLIASLGFLLLVSLVVNSVVVGIGGKLDSYAAKIGIEEVSEWLMLIVTNALTIAVVTTIFAIIFKVLPDVNLKWKPALVGALFTALLFSLGKYVIGIYIEKGNPGSAFGAASSIIVILVWIYYTSIILYFGAEFTQAYAEKFDIAITPSKYAVHLKTIIVEKEVKELPPQHPEDTINPEKE</sequence>
<evidence type="ECO:0000256" key="5">
    <source>
        <dbReference type="ARBA" id="ARBA00023136"/>
    </source>
</evidence>
<dbReference type="NCBIfam" id="TIGR00765">
    <property type="entry name" value="yihY_not_rbn"/>
    <property type="match status" value="1"/>
</dbReference>
<evidence type="ECO:0000256" key="4">
    <source>
        <dbReference type="ARBA" id="ARBA00022989"/>
    </source>
</evidence>
<keyword evidence="8" id="KW-1185">Reference proteome</keyword>
<keyword evidence="3 6" id="KW-0812">Transmembrane</keyword>